<evidence type="ECO:0000256" key="6">
    <source>
        <dbReference type="SAM" id="Phobius"/>
    </source>
</evidence>
<feature type="transmembrane region" description="Helical" evidence="6">
    <location>
        <begin position="88"/>
        <end position="111"/>
    </location>
</feature>
<dbReference type="InterPro" id="IPR050833">
    <property type="entry name" value="Poly_Biosynth_Transport"/>
</dbReference>
<feature type="transmembrane region" description="Helical" evidence="6">
    <location>
        <begin position="322"/>
        <end position="344"/>
    </location>
</feature>
<organism evidence="7 8">
    <name type="scientific">Sinimarinibacterium thermocellulolyticum</name>
    <dbReference type="NCBI Taxonomy" id="3170016"/>
    <lineage>
        <taxon>Bacteria</taxon>
        <taxon>Pseudomonadati</taxon>
        <taxon>Pseudomonadota</taxon>
        <taxon>Gammaproteobacteria</taxon>
        <taxon>Nevskiales</taxon>
        <taxon>Nevskiaceae</taxon>
        <taxon>Sinimarinibacterium</taxon>
    </lineage>
</organism>
<feature type="transmembrane region" description="Helical" evidence="6">
    <location>
        <begin position="40"/>
        <end position="67"/>
    </location>
</feature>
<evidence type="ECO:0000256" key="2">
    <source>
        <dbReference type="ARBA" id="ARBA00022475"/>
    </source>
</evidence>
<name>A0ABV2A5H5_9GAMM</name>
<feature type="transmembrane region" description="Helical" evidence="6">
    <location>
        <begin position="7"/>
        <end position="28"/>
    </location>
</feature>
<dbReference type="EMBL" id="JBEPIJ010000001">
    <property type="protein sequence ID" value="MES0872512.1"/>
    <property type="molecule type" value="Genomic_DNA"/>
</dbReference>
<evidence type="ECO:0000256" key="3">
    <source>
        <dbReference type="ARBA" id="ARBA00022692"/>
    </source>
</evidence>
<keyword evidence="2" id="KW-1003">Cell membrane</keyword>
<feature type="transmembrane region" description="Helical" evidence="6">
    <location>
        <begin position="356"/>
        <end position="374"/>
    </location>
</feature>
<evidence type="ECO:0000256" key="4">
    <source>
        <dbReference type="ARBA" id="ARBA00022989"/>
    </source>
</evidence>
<evidence type="ECO:0000313" key="8">
    <source>
        <dbReference type="Proteomes" id="UP001465331"/>
    </source>
</evidence>
<feature type="transmembrane region" description="Helical" evidence="6">
    <location>
        <begin position="283"/>
        <end position="302"/>
    </location>
</feature>
<reference evidence="7 8" key="1">
    <citation type="submission" date="2024-06" db="EMBL/GenBank/DDBJ databases">
        <authorList>
            <person name="Li Z."/>
            <person name="Jiang Y."/>
        </authorList>
    </citation>
    <scope>NUCLEOTIDE SEQUENCE [LARGE SCALE GENOMIC DNA]</scope>
    <source>
        <strain evidence="7 8">HSW-8</strain>
    </source>
</reference>
<feature type="transmembrane region" description="Helical" evidence="6">
    <location>
        <begin position="380"/>
        <end position="398"/>
    </location>
</feature>
<feature type="transmembrane region" description="Helical" evidence="6">
    <location>
        <begin position="252"/>
        <end position="271"/>
    </location>
</feature>
<evidence type="ECO:0000313" key="7">
    <source>
        <dbReference type="EMBL" id="MES0872512.1"/>
    </source>
</evidence>
<dbReference type="RefSeq" id="WP_352886434.1">
    <property type="nucleotide sequence ID" value="NZ_JBEPIJ010000001.1"/>
</dbReference>
<gene>
    <name evidence="7" type="ORF">ABSH63_00580</name>
</gene>
<dbReference type="PANTHER" id="PTHR30250:SF26">
    <property type="entry name" value="PSMA PROTEIN"/>
    <property type="match status" value="1"/>
</dbReference>
<comment type="subcellular location">
    <subcellularLocation>
        <location evidence="1">Cell membrane</location>
        <topology evidence="1">Multi-pass membrane protein</topology>
    </subcellularLocation>
</comment>
<evidence type="ECO:0000256" key="5">
    <source>
        <dbReference type="ARBA" id="ARBA00023136"/>
    </source>
</evidence>
<keyword evidence="8" id="KW-1185">Reference proteome</keyword>
<accession>A0ABV2A5H5</accession>
<feature type="transmembrane region" description="Helical" evidence="6">
    <location>
        <begin position="146"/>
        <end position="169"/>
    </location>
</feature>
<dbReference type="Proteomes" id="UP001465331">
    <property type="component" value="Unassembled WGS sequence"/>
</dbReference>
<keyword evidence="5 6" id="KW-0472">Membrane</keyword>
<proteinExistence type="predicted"/>
<evidence type="ECO:0000256" key="1">
    <source>
        <dbReference type="ARBA" id="ARBA00004651"/>
    </source>
</evidence>
<comment type="caution">
    <text evidence="7">The sequence shown here is derived from an EMBL/GenBank/DDBJ whole genome shotgun (WGS) entry which is preliminary data.</text>
</comment>
<dbReference type="PANTHER" id="PTHR30250">
    <property type="entry name" value="PST FAMILY PREDICTED COLANIC ACID TRANSPORTER"/>
    <property type="match status" value="1"/>
</dbReference>
<protein>
    <recommendedName>
        <fullName evidence="9">Membrane protein involved in the export of O-antigen and teichoic acid</fullName>
    </recommendedName>
</protein>
<feature type="transmembrane region" description="Helical" evidence="6">
    <location>
        <begin position="117"/>
        <end position="134"/>
    </location>
</feature>
<evidence type="ECO:0008006" key="9">
    <source>
        <dbReference type="Google" id="ProtNLM"/>
    </source>
</evidence>
<keyword evidence="3 6" id="KW-0812">Transmembrane</keyword>
<sequence length="407" mass="43187">MLRTTNIALFDQCIWSVTNFLAVALFAHVASPEEFGQFSLAFTVTIFVSGLAAALSGEVLAVARVDLRAASKNDRPPDDQFFAQKARAAGITAMLAMVGAIAVSVVMVWFAGNLTVIGVWVAVTAPAAIWAEGMRAMAYAQRKTRVAFLISSAWLAGQGLATLIVGLGMGRLDHTAVLTGWFCGAMASAVASSLATAQRLQFRGATRAEWRRRCSFGLEYAVTAGTMNLTVVLAAAFVGVVEAGLMRALQTAFGPVNVLMVSIRNVVVPVAAELYRGHRLWNVSVQATLAVGGANALMWFLLATFPDLGRLIMDENWPADAGVVSGFSLLRLAAAAIFGALVVFRALDVTRLSVRLHLLSSGLLIITFSAYLQFGLEPALWAAGAAYSAAAALWWLIARRLVTTSVA</sequence>
<feature type="transmembrane region" description="Helical" evidence="6">
    <location>
        <begin position="175"/>
        <end position="197"/>
    </location>
</feature>
<feature type="transmembrane region" description="Helical" evidence="6">
    <location>
        <begin position="218"/>
        <end position="240"/>
    </location>
</feature>
<keyword evidence="4 6" id="KW-1133">Transmembrane helix</keyword>